<name>A0AAD5PYC0_9CRUS</name>
<reference evidence="2 3" key="1">
    <citation type="submission" date="2022-05" db="EMBL/GenBank/DDBJ databases">
        <title>A multi-omics perspective on studying reproductive biology in Daphnia sinensis.</title>
        <authorList>
            <person name="Jia J."/>
        </authorList>
    </citation>
    <scope>NUCLEOTIDE SEQUENCE [LARGE SCALE GENOMIC DNA]</scope>
    <source>
        <strain evidence="2 3">WSL</strain>
    </source>
</reference>
<organism evidence="2 3">
    <name type="scientific">Daphnia sinensis</name>
    <dbReference type="NCBI Taxonomy" id="1820382"/>
    <lineage>
        <taxon>Eukaryota</taxon>
        <taxon>Metazoa</taxon>
        <taxon>Ecdysozoa</taxon>
        <taxon>Arthropoda</taxon>
        <taxon>Crustacea</taxon>
        <taxon>Branchiopoda</taxon>
        <taxon>Diplostraca</taxon>
        <taxon>Cladocera</taxon>
        <taxon>Anomopoda</taxon>
        <taxon>Daphniidae</taxon>
        <taxon>Daphnia</taxon>
        <taxon>Daphnia similis group</taxon>
    </lineage>
</organism>
<evidence type="ECO:0000256" key="1">
    <source>
        <dbReference type="SAM" id="MobiDB-lite"/>
    </source>
</evidence>
<proteinExistence type="predicted"/>
<protein>
    <submittedName>
        <fullName evidence="2">Uncharacterized protein</fullName>
    </submittedName>
</protein>
<dbReference type="Proteomes" id="UP000820818">
    <property type="component" value="Linkage Group LG1"/>
</dbReference>
<feature type="region of interest" description="Disordered" evidence="1">
    <location>
        <begin position="126"/>
        <end position="147"/>
    </location>
</feature>
<comment type="caution">
    <text evidence="2">The sequence shown here is derived from an EMBL/GenBank/DDBJ whole genome shotgun (WGS) entry which is preliminary data.</text>
</comment>
<keyword evidence="3" id="KW-1185">Reference proteome</keyword>
<dbReference type="AlphaFoldDB" id="A0AAD5PYC0"/>
<gene>
    <name evidence="2" type="ORF">GHT06_007725</name>
</gene>
<accession>A0AAD5PYC0</accession>
<dbReference type="EMBL" id="WJBH02000001">
    <property type="protein sequence ID" value="KAI9563987.1"/>
    <property type="molecule type" value="Genomic_DNA"/>
</dbReference>
<evidence type="ECO:0000313" key="2">
    <source>
        <dbReference type="EMBL" id="KAI9563987.1"/>
    </source>
</evidence>
<sequence length="147" mass="16684">MESNYFIDDPLVAYKANLAQVLHCLLWTDEGEENRRGNDSGVVELLASTLRLHLRKQQAFNEYVQQTSARLVAVDVRDNDNNLPTITTNTAIQRQIATVTDDDDDLIRRRRLLMECFQGVNLHYSSYTQQRPTPPPSPALSQIGPSL</sequence>
<evidence type="ECO:0000313" key="3">
    <source>
        <dbReference type="Proteomes" id="UP000820818"/>
    </source>
</evidence>